<dbReference type="Gene3D" id="1.20.120.1760">
    <property type="match status" value="1"/>
</dbReference>
<dbReference type="PANTHER" id="PTHR14269:SF62">
    <property type="entry name" value="CDP-DIACYLGLYCEROL--GLYCEROL-3-PHOSPHATE 3-PHOSPHATIDYLTRANSFERASE 1, CHLOROPLASTIC"/>
    <property type="match status" value="1"/>
</dbReference>
<keyword evidence="7" id="KW-0444">Lipid biosynthesis</keyword>
<dbReference type="GO" id="GO:0005737">
    <property type="term" value="C:cytoplasm"/>
    <property type="evidence" value="ECO:0007669"/>
    <property type="project" value="UniProtKB-ARBA"/>
</dbReference>
<dbReference type="InterPro" id="IPR004570">
    <property type="entry name" value="Phosphatidylglycerol_P_synth"/>
</dbReference>
<dbReference type="GO" id="GO:0036094">
    <property type="term" value="F:small molecule binding"/>
    <property type="evidence" value="ECO:0007669"/>
    <property type="project" value="UniProtKB-ARBA"/>
</dbReference>
<comment type="catalytic activity">
    <reaction evidence="15">
        <text>a CDP-1,2-diacyl-sn-glycerol + sn-glycerol 3-phosphate = a 1,2-diacyl-sn-glycero-3-phospho-(1'-sn-glycero-3'-phosphate) + CMP + H(+)</text>
        <dbReference type="Rhea" id="RHEA:12593"/>
        <dbReference type="ChEBI" id="CHEBI:15378"/>
        <dbReference type="ChEBI" id="CHEBI:57597"/>
        <dbReference type="ChEBI" id="CHEBI:58332"/>
        <dbReference type="ChEBI" id="CHEBI:60110"/>
        <dbReference type="ChEBI" id="CHEBI:60377"/>
        <dbReference type="EC" id="2.7.8.5"/>
    </reaction>
</comment>
<dbReference type="HOGENOM" id="CLU_051314_2_1_6"/>
<dbReference type="GO" id="GO:0046474">
    <property type="term" value="P:glycerophospholipid biosynthetic process"/>
    <property type="evidence" value="ECO:0007669"/>
    <property type="project" value="TreeGrafter"/>
</dbReference>
<gene>
    <name evidence="19" type="ORF">Thimo_2616</name>
</gene>
<evidence type="ECO:0000256" key="10">
    <source>
        <dbReference type="ARBA" id="ARBA00022989"/>
    </source>
</evidence>
<evidence type="ECO:0000256" key="18">
    <source>
        <dbReference type="SAM" id="Phobius"/>
    </source>
</evidence>
<evidence type="ECO:0000256" key="8">
    <source>
        <dbReference type="ARBA" id="ARBA00022679"/>
    </source>
</evidence>
<comment type="cofactor">
    <cofactor evidence="1">
        <name>Mn(2+)</name>
        <dbReference type="ChEBI" id="CHEBI:29035"/>
    </cofactor>
</comment>
<dbReference type="eggNOG" id="COG0558">
    <property type="taxonomic scope" value="Bacteria"/>
</dbReference>
<evidence type="ECO:0000256" key="11">
    <source>
        <dbReference type="ARBA" id="ARBA00023098"/>
    </source>
</evidence>
<evidence type="ECO:0000256" key="17">
    <source>
        <dbReference type="RuleBase" id="RU003750"/>
    </source>
</evidence>
<dbReference type="InterPro" id="IPR048254">
    <property type="entry name" value="CDP_ALCOHOL_P_TRANSF_CS"/>
</dbReference>
<keyword evidence="14" id="KW-1208">Phospholipid metabolism</keyword>
<dbReference type="FunFam" id="1.20.120.1760:FF:000008">
    <property type="entry name" value="CDP-diacylglycerol--glycerol-3-phosphate 3-phosphatidyltransferase 2"/>
    <property type="match status" value="1"/>
</dbReference>
<feature type="transmembrane region" description="Helical" evidence="18">
    <location>
        <begin position="128"/>
        <end position="146"/>
    </location>
</feature>
<evidence type="ECO:0000256" key="5">
    <source>
        <dbReference type="ARBA" id="ARBA00013170"/>
    </source>
</evidence>
<dbReference type="NCBIfam" id="TIGR00560">
    <property type="entry name" value="pgsA"/>
    <property type="match status" value="1"/>
</dbReference>
<comment type="pathway">
    <text evidence="3">Phospholipid metabolism; phosphatidylglycerol biosynthesis; phosphatidylglycerol from CDP-diacylglycerol: step 1/2.</text>
</comment>
<evidence type="ECO:0000256" key="15">
    <source>
        <dbReference type="ARBA" id="ARBA00048586"/>
    </source>
</evidence>
<dbReference type="KEGG" id="tmb:Thimo_2616"/>
<comment type="subcellular location">
    <subcellularLocation>
        <location evidence="2">Membrane</location>
        <topology evidence="2">Multi-pass membrane protein</topology>
    </subcellularLocation>
</comment>
<evidence type="ECO:0000256" key="3">
    <source>
        <dbReference type="ARBA" id="ARBA00005042"/>
    </source>
</evidence>
<dbReference type="STRING" id="765912.Thimo_2616"/>
<dbReference type="InterPro" id="IPR050324">
    <property type="entry name" value="CDP-alcohol_PTase-I"/>
</dbReference>
<reference evidence="19 20" key="1">
    <citation type="submission" date="2011-09" db="EMBL/GenBank/DDBJ databases">
        <title>Complete sequence of chromosome of Thioflavicoccus mobilis 8321.</title>
        <authorList>
            <consortium name="US DOE Joint Genome Institute"/>
            <person name="Lucas S."/>
            <person name="Han J."/>
            <person name="Lapidus A."/>
            <person name="Cheng J.-F."/>
            <person name="Goodwin L."/>
            <person name="Pitluck S."/>
            <person name="Peters L."/>
            <person name="Ovchinnikova G."/>
            <person name="Lu M."/>
            <person name="Detter J.C."/>
            <person name="Han C."/>
            <person name="Tapia R."/>
            <person name="Land M."/>
            <person name="Hauser L."/>
            <person name="Kyrpides N."/>
            <person name="Ivanova N."/>
            <person name="Pagani I."/>
            <person name="Vogl K."/>
            <person name="Liu Z."/>
            <person name="Imhoff J."/>
            <person name="Thiel V."/>
            <person name="Frigaard N.-U."/>
            <person name="Bryant D."/>
            <person name="Woyke T."/>
        </authorList>
    </citation>
    <scope>NUCLEOTIDE SEQUENCE [LARGE SCALE GENOMIC DNA]</scope>
    <source>
        <strain evidence="19 20">8321</strain>
    </source>
</reference>
<evidence type="ECO:0000256" key="2">
    <source>
        <dbReference type="ARBA" id="ARBA00004141"/>
    </source>
</evidence>
<dbReference type="EMBL" id="CP003051">
    <property type="protein sequence ID" value="AGA91339.1"/>
    <property type="molecule type" value="Genomic_DNA"/>
</dbReference>
<organism evidence="19 20">
    <name type="scientific">Thioflavicoccus mobilis 8321</name>
    <dbReference type="NCBI Taxonomy" id="765912"/>
    <lineage>
        <taxon>Bacteria</taxon>
        <taxon>Pseudomonadati</taxon>
        <taxon>Pseudomonadota</taxon>
        <taxon>Gammaproteobacteria</taxon>
        <taxon>Chromatiales</taxon>
        <taxon>Chromatiaceae</taxon>
        <taxon>Thioflavicoccus</taxon>
    </lineage>
</organism>
<dbReference type="PANTHER" id="PTHR14269">
    <property type="entry name" value="CDP-DIACYLGLYCEROL--GLYCEROL-3-PHOSPHATE 3-PHOSPHATIDYLTRANSFERASE-RELATED"/>
    <property type="match status" value="1"/>
</dbReference>
<evidence type="ECO:0000313" key="19">
    <source>
        <dbReference type="EMBL" id="AGA91339.1"/>
    </source>
</evidence>
<dbReference type="GO" id="GO:0050793">
    <property type="term" value="P:regulation of developmental process"/>
    <property type="evidence" value="ECO:0007669"/>
    <property type="project" value="UniProtKB-ARBA"/>
</dbReference>
<dbReference type="Pfam" id="PF01066">
    <property type="entry name" value="CDP-OH_P_transf"/>
    <property type="match status" value="1"/>
</dbReference>
<dbReference type="InterPro" id="IPR043130">
    <property type="entry name" value="CDP-OH_PTrfase_TM_dom"/>
</dbReference>
<dbReference type="PATRIC" id="fig|765912.4.peg.2568"/>
<keyword evidence="12 18" id="KW-0472">Membrane</keyword>
<keyword evidence="10 18" id="KW-1133">Transmembrane helix</keyword>
<dbReference type="GO" id="GO:0008444">
    <property type="term" value="F:CDP-diacylglycerol-glycerol-3-phosphate 3-phosphatidyltransferase activity"/>
    <property type="evidence" value="ECO:0007669"/>
    <property type="project" value="UniProtKB-UniRule"/>
</dbReference>
<evidence type="ECO:0000256" key="7">
    <source>
        <dbReference type="ARBA" id="ARBA00022516"/>
    </source>
</evidence>
<keyword evidence="8 17" id="KW-0808">Transferase</keyword>
<dbReference type="RefSeq" id="WP_015281472.1">
    <property type="nucleotide sequence ID" value="NC_019940.1"/>
</dbReference>
<keyword evidence="13" id="KW-0594">Phospholipid biosynthesis</keyword>
<keyword evidence="11" id="KW-0443">Lipid metabolism</keyword>
<keyword evidence="9 18" id="KW-0812">Transmembrane</keyword>
<evidence type="ECO:0000256" key="13">
    <source>
        <dbReference type="ARBA" id="ARBA00023209"/>
    </source>
</evidence>
<dbReference type="OrthoDB" id="9796672at2"/>
<dbReference type="AlphaFoldDB" id="L0H175"/>
<evidence type="ECO:0000256" key="1">
    <source>
        <dbReference type="ARBA" id="ARBA00001936"/>
    </source>
</evidence>
<comment type="similarity">
    <text evidence="4 17">Belongs to the CDP-alcohol phosphatidyltransferase class-I family.</text>
</comment>
<sequence length="208" mass="21932">MWNTPNILTLVRIALIPVLAGVFYWPASWAPLASAGIFMAAALTDLLDGYLARRWDQTSPFGAFLDPVADKLMVAVALVLLVQADPSPMLAIAAAVIIGREITVSALREWMAMIGARARVAVSLIGKFKTAAQMVAITLLLMRAPVFGVPVYSLGIALLYLAACLTLWSMAVYLKAAWPSLSAPASAHAQAKAAAAAGQGLTDSEKPL</sequence>
<proteinExistence type="inferred from homology"/>
<dbReference type="EC" id="2.7.8.5" evidence="5 16"/>
<dbReference type="InterPro" id="IPR000462">
    <property type="entry name" value="CDP-OH_P_trans"/>
</dbReference>
<evidence type="ECO:0000313" key="20">
    <source>
        <dbReference type="Proteomes" id="UP000010816"/>
    </source>
</evidence>
<evidence type="ECO:0000256" key="6">
    <source>
        <dbReference type="ARBA" id="ARBA00014944"/>
    </source>
</evidence>
<feature type="transmembrane region" description="Helical" evidence="18">
    <location>
        <begin position="88"/>
        <end position="107"/>
    </location>
</feature>
<evidence type="ECO:0000256" key="4">
    <source>
        <dbReference type="ARBA" id="ARBA00010441"/>
    </source>
</evidence>
<evidence type="ECO:0000256" key="14">
    <source>
        <dbReference type="ARBA" id="ARBA00023264"/>
    </source>
</evidence>
<dbReference type="GO" id="GO:0016020">
    <property type="term" value="C:membrane"/>
    <property type="evidence" value="ECO:0007669"/>
    <property type="project" value="UniProtKB-SubCell"/>
</dbReference>
<dbReference type="PIRSF" id="PIRSF000847">
    <property type="entry name" value="Phos_ph_gly_syn"/>
    <property type="match status" value="1"/>
</dbReference>
<feature type="transmembrane region" description="Helical" evidence="18">
    <location>
        <begin position="152"/>
        <end position="174"/>
    </location>
</feature>
<evidence type="ECO:0000256" key="12">
    <source>
        <dbReference type="ARBA" id="ARBA00023136"/>
    </source>
</evidence>
<dbReference type="PROSITE" id="PS00379">
    <property type="entry name" value="CDP_ALCOHOL_P_TRANSF"/>
    <property type="match status" value="1"/>
</dbReference>
<name>L0H175_9GAMM</name>
<dbReference type="Proteomes" id="UP000010816">
    <property type="component" value="Chromosome"/>
</dbReference>
<protein>
    <recommendedName>
        <fullName evidence="6 16">CDP-diacylglycerol--glycerol-3-phosphate 3-phosphatidyltransferase</fullName>
        <ecNumber evidence="5 16">2.7.8.5</ecNumber>
    </recommendedName>
</protein>
<accession>L0H175</accession>
<feature type="transmembrane region" description="Helical" evidence="18">
    <location>
        <begin position="7"/>
        <end position="26"/>
    </location>
</feature>
<evidence type="ECO:0000256" key="16">
    <source>
        <dbReference type="NCBIfam" id="TIGR00560"/>
    </source>
</evidence>
<keyword evidence="20" id="KW-1185">Reference proteome</keyword>
<evidence type="ECO:0000256" key="9">
    <source>
        <dbReference type="ARBA" id="ARBA00022692"/>
    </source>
</evidence>